<feature type="transmembrane region" description="Helical" evidence="6">
    <location>
        <begin position="91"/>
        <end position="111"/>
    </location>
</feature>
<reference evidence="7" key="2">
    <citation type="journal article" date="2023" name="IMA Fungus">
        <title>Comparative genomic study of the Penicillium genus elucidates a diverse pangenome and 15 lateral gene transfer events.</title>
        <authorList>
            <person name="Petersen C."/>
            <person name="Sorensen T."/>
            <person name="Nielsen M.R."/>
            <person name="Sondergaard T.E."/>
            <person name="Sorensen J.L."/>
            <person name="Fitzpatrick D.A."/>
            <person name="Frisvad J.C."/>
            <person name="Nielsen K.L."/>
        </authorList>
    </citation>
    <scope>NUCLEOTIDE SEQUENCE</scope>
    <source>
        <strain evidence="7">IBT 30761</strain>
    </source>
</reference>
<evidence type="ECO:0000256" key="5">
    <source>
        <dbReference type="ARBA" id="ARBA00023136"/>
    </source>
</evidence>
<evidence type="ECO:0000313" key="7">
    <source>
        <dbReference type="EMBL" id="KAJ5089545.1"/>
    </source>
</evidence>
<dbReference type="Pfam" id="PF13520">
    <property type="entry name" value="AA_permease_2"/>
    <property type="match status" value="1"/>
</dbReference>
<dbReference type="GO" id="GO:0016020">
    <property type="term" value="C:membrane"/>
    <property type="evidence" value="ECO:0007669"/>
    <property type="project" value="UniProtKB-SubCell"/>
</dbReference>
<dbReference type="GeneID" id="81359700"/>
<feature type="transmembrane region" description="Helical" evidence="6">
    <location>
        <begin position="241"/>
        <end position="261"/>
    </location>
</feature>
<evidence type="ECO:0000256" key="1">
    <source>
        <dbReference type="ARBA" id="ARBA00004141"/>
    </source>
</evidence>
<keyword evidence="4 6" id="KW-1133">Transmembrane helix</keyword>
<dbReference type="OrthoDB" id="3257095at2759"/>
<keyword evidence="5 6" id="KW-0472">Membrane</keyword>
<comment type="caution">
    <text evidence="7">The sequence shown here is derived from an EMBL/GenBank/DDBJ whole genome shotgun (WGS) entry which is preliminary data.</text>
</comment>
<dbReference type="GO" id="GO:0022857">
    <property type="term" value="F:transmembrane transporter activity"/>
    <property type="evidence" value="ECO:0007669"/>
    <property type="project" value="InterPro"/>
</dbReference>
<evidence type="ECO:0000313" key="8">
    <source>
        <dbReference type="Proteomes" id="UP001149074"/>
    </source>
</evidence>
<name>A0A9W9EXA5_9EURO</name>
<dbReference type="EMBL" id="JAPQKI010000009">
    <property type="protein sequence ID" value="KAJ5089545.1"/>
    <property type="molecule type" value="Genomic_DNA"/>
</dbReference>
<keyword evidence="8" id="KW-1185">Reference proteome</keyword>
<protein>
    <submittedName>
        <fullName evidence="7">GABA permease</fullName>
    </submittedName>
</protein>
<evidence type="ECO:0000256" key="4">
    <source>
        <dbReference type="ARBA" id="ARBA00022989"/>
    </source>
</evidence>
<accession>A0A9W9EXA5</accession>
<keyword evidence="3 6" id="KW-0812">Transmembrane</keyword>
<dbReference type="PANTHER" id="PTHR45649:SF8">
    <property type="entry name" value="PERMEASE, PUTATIVE-RELATED"/>
    <property type="match status" value="1"/>
</dbReference>
<feature type="transmembrane region" description="Helical" evidence="6">
    <location>
        <begin position="131"/>
        <end position="157"/>
    </location>
</feature>
<reference evidence="7" key="1">
    <citation type="submission" date="2022-11" db="EMBL/GenBank/DDBJ databases">
        <authorList>
            <person name="Petersen C."/>
        </authorList>
    </citation>
    <scope>NUCLEOTIDE SEQUENCE</scope>
    <source>
        <strain evidence="7">IBT 30761</strain>
    </source>
</reference>
<comment type="subcellular location">
    <subcellularLocation>
        <location evidence="1">Membrane</location>
        <topology evidence="1">Multi-pass membrane protein</topology>
    </subcellularLocation>
</comment>
<dbReference type="AlphaFoldDB" id="A0A9W9EXA5"/>
<sequence>MSAVNNTFASNYILGQSNLFSQIYDRKMAHGSSRVGCRHVCLGCKCFCAAPSPSAISFSSAMKHFELRRSTNDHKRDATFVFQDFENLTGFGSSMAIMVGILQSFFGMCCYDAASHMTEGMTHPSRDAPRVIILSVCLSAITGLVCLIILCFSIKVFEGTVILVRRFRSSKIFYDSTQTILGLVFWQVRSVYAFARDHELPFSKLLSKREPRKKISLYAIVLTRTVQLALNAIYFGTATGFNTVFSIASTGFCEYMIYPAWNWPPGALAK</sequence>
<organism evidence="7 8">
    <name type="scientific">Penicillium argentinense</name>
    <dbReference type="NCBI Taxonomy" id="1131581"/>
    <lineage>
        <taxon>Eukaryota</taxon>
        <taxon>Fungi</taxon>
        <taxon>Dikarya</taxon>
        <taxon>Ascomycota</taxon>
        <taxon>Pezizomycotina</taxon>
        <taxon>Eurotiomycetes</taxon>
        <taxon>Eurotiomycetidae</taxon>
        <taxon>Eurotiales</taxon>
        <taxon>Aspergillaceae</taxon>
        <taxon>Penicillium</taxon>
    </lineage>
</organism>
<evidence type="ECO:0000256" key="6">
    <source>
        <dbReference type="SAM" id="Phobius"/>
    </source>
</evidence>
<dbReference type="InterPro" id="IPR002293">
    <property type="entry name" value="AA/rel_permease1"/>
</dbReference>
<keyword evidence="2" id="KW-0813">Transport</keyword>
<gene>
    <name evidence="7" type="ORF">N7532_008229</name>
</gene>
<dbReference type="RefSeq" id="XP_056471527.1">
    <property type="nucleotide sequence ID" value="XM_056620721.1"/>
</dbReference>
<dbReference type="Gene3D" id="1.20.1740.10">
    <property type="entry name" value="Amino acid/polyamine transporter I"/>
    <property type="match status" value="1"/>
</dbReference>
<dbReference type="PANTHER" id="PTHR45649">
    <property type="entry name" value="AMINO-ACID PERMEASE BAT1"/>
    <property type="match status" value="1"/>
</dbReference>
<dbReference type="Proteomes" id="UP001149074">
    <property type="component" value="Unassembled WGS sequence"/>
</dbReference>
<evidence type="ECO:0000256" key="2">
    <source>
        <dbReference type="ARBA" id="ARBA00022448"/>
    </source>
</evidence>
<proteinExistence type="predicted"/>
<evidence type="ECO:0000256" key="3">
    <source>
        <dbReference type="ARBA" id="ARBA00022692"/>
    </source>
</evidence>